<keyword evidence="4 5" id="KW-0472">Membrane</keyword>
<evidence type="ECO:0000256" key="1">
    <source>
        <dbReference type="ARBA" id="ARBA00004141"/>
    </source>
</evidence>
<dbReference type="AlphaFoldDB" id="A0A521DMU9"/>
<sequence>MNPYYNTTDDSTNPWLSIWIQPKETIRELLHKQSKLPIILALLFGIIMILDHMSNRDWGDSVPLFFIFFSTFILGPIIGFVGWFVASGVFFGLARLFGGTATFLETRLAVAWATIPYVLKGTLWIPQLFIFGREMFTSDTPVMDSSLILILLFFLFSLLELVILIWHVIILSHAIGEVHQISAWKGFASVVTVPVSFFLVLLILSGLLYA</sequence>
<feature type="transmembrane region" description="Helical" evidence="5">
    <location>
        <begin position="108"/>
        <end position="127"/>
    </location>
</feature>
<evidence type="ECO:0000256" key="3">
    <source>
        <dbReference type="ARBA" id="ARBA00022989"/>
    </source>
</evidence>
<evidence type="ECO:0000256" key="2">
    <source>
        <dbReference type="ARBA" id="ARBA00022692"/>
    </source>
</evidence>
<feature type="transmembrane region" description="Helical" evidence="5">
    <location>
        <begin position="147"/>
        <end position="175"/>
    </location>
</feature>
<gene>
    <name evidence="7" type="ORF">SAMN06264849_106128</name>
</gene>
<accession>A0A521DMU9</accession>
<dbReference type="RefSeq" id="WP_142505709.1">
    <property type="nucleotide sequence ID" value="NZ_FXTI01000006.1"/>
</dbReference>
<reference evidence="7 8" key="1">
    <citation type="submission" date="2017-05" db="EMBL/GenBank/DDBJ databases">
        <authorList>
            <person name="Varghese N."/>
            <person name="Submissions S."/>
        </authorList>
    </citation>
    <scope>NUCLEOTIDE SEQUENCE [LARGE SCALE GENOMIC DNA]</scope>
    <source>
        <strain evidence="7 8">DSM 45474</strain>
    </source>
</reference>
<evidence type="ECO:0000313" key="8">
    <source>
        <dbReference type="Proteomes" id="UP000315636"/>
    </source>
</evidence>
<evidence type="ECO:0000313" key="7">
    <source>
        <dbReference type="EMBL" id="SMO72922.1"/>
    </source>
</evidence>
<dbReference type="InterPro" id="IPR006977">
    <property type="entry name" value="Yip1_dom"/>
</dbReference>
<feature type="transmembrane region" description="Helical" evidence="5">
    <location>
        <begin position="36"/>
        <end position="53"/>
    </location>
</feature>
<dbReference type="EMBL" id="FXTI01000006">
    <property type="protein sequence ID" value="SMO72922.1"/>
    <property type="molecule type" value="Genomic_DNA"/>
</dbReference>
<name>A0A521DMU9_9BACL</name>
<keyword evidence="3 5" id="KW-1133">Transmembrane helix</keyword>
<proteinExistence type="predicted"/>
<dbReference type="OrthoDB" id="2987623at2"/>
<feature type="transmembrane region" description="Helical" evidence="5">
    <location>
        <begin position="65"/>
        <end position="96"/>
    </location>
</feature>
<dbReference type="GO" id="GO:0016020">
    <property type="term" value="C:membrane"/>
    <property type="evidence" value="ECO:0007669"/>
    <property type="project" value="UniProtKB-SubCell"/>
</dbReference>
<evidence type="ECO:0000259" key="6">
    <source>
        <dbReference type="Pfam" id="PF04893"/>
    </source>
</evidence>
<dbReference type="Pfam" id="PF04893">
    <property type="entry name" value="Yip1"/>
    <property type="match status" value="1"/>
</dbReference>
<keyword evidence="8" id="KW-1185">Reference proteome</keyword>
<comment type="subcellular location">
    <subcellularLocation>
        <location evidence="1">Membrane</location>
        <topology evidence="1">Multi-pass membrane protein</topology>
    </subcellularLocation>
</comment>
<dbReference type="Proteomes" id="UP000315636">
    <property type="component" value="Unassembled WGS sequence"/>
</dbReference>
<organism evidence="7 8">
    <name type="scientific">Melghirimyces algeriensis</name>
    <dbReference type="NCBI Taxonomy" id="910412"/>
    <lineage>
        <taxon>Bacteria</taxon>
        <taxon>Bacillati</taxon>
        <taxon>Bacillota</taxon>
        <taxon>Bacilli</taxon>
        <taxon>Bacillales</taxon>
        <taxon>Thermoactinomycetaceae</taxon>
        <taxon>Melghirimyces</taxon>
    </lineage>
</organism>
<feature type="domain" description="Yip1" evidence="6">
    <location>
        <begin position="17"/>
        <end position="203"/>
    </location>
</feature>
<feature type="transmembrane region" description="Helical" evidence="5">
    <location>
        <begin position="187"/>
        <end position="209"/>
    </location>
</feature>
<evidence type="ECO:0000256" key="4">
    <source>
        <dbReference type="ARBA" id="ARBA00023136"/>
    </source>
</evidence>
<evidence type="ECO:0000256" key="5">
    <source>
        <dbReference type="SAM" id="Phobius"/>
    </source>
</evidence>
<protein>
    <submittedName>
        <fullName evidence="7">Yip1 domain-containing protein</fullName>
    </submittedName>
</protein>
<keyword evidence="2 5" id="KW-0812">Transmembrane</keyword>